<gene>
    <name evidence="1" type="ORF">HS961_17015</name>
</gene>
<dbReference type="Proteomes" id="UP000515240">
    <property type="component" value="Chromosome"/>
</dbReference>
<protein>
    <submittedName>
        <fullName evidence="1">Uncharacterized protein</fullName>
    </submittedName>
</protein>
<reference evidence="1 2" key="1">
    <citation type="journal article" date="2020" name="G3 (Bethesda)">
        <title>CeMbio - The Caenorhabditis elegans Microbiome Resource.</title>
        <authorList>
            <person name="Dirksen P."/>
            <person name="Assie A."/>
            <person name="Zimmermann J."/>
            <person name="Zhang F."/>
            <person name="Tietje A.M."/>
            <person name="Marsh S.A."/>
            <person name="Felix M.A."/>
            <person name="Shapira M."/>
            <person name="Kaleta C."/>
            <person name="Schulenburg H."/>
            <person name="Samuel B."/>
        </authorList>
    </citation>
    <scope>NUCLEOTIDE SEQUENCE [LARGE SCALE GENOMIC DNA]</scope>
    <source>
        <strain evidence="1 2">BIGb0172</strain>
    </source>
</reference>
<evidence type="ECO:0000313" key="1">
    <source>
        <dbReference type="EMBL" id="QMV74396.1"/>
    </source>
</evidence>
<sequence>MVKISSQQQDELQRAISEFVGAFEVVFRYDWNYSSEMIGDAGASFLEPNVENENEDWGARGVLLERYRVLVAAMKECGMEPRFPFPLENLPEAPKRLW</sequence>
<proteinExistence type="predicted"/>
<organism evidence="1 2">
    <name type="scientific">Comamonas piscis</name>
    <dbReference type="NCBI Taxonomy" id="1562974"/>
    <lineage>
        <taxon>Bacteria</taxon>
        <taxon>Pseudomonadati</taxon>
        <taxon>Pseudomonadota</taxon>
        <taxon>Betaproteobacteria</taxon>
        <taxon>Burkholderiales</taxon>
        <taxon>Comamonadaceae</taxon>
        <taxon>Comamonas</taxon>
    </lineage>
</organism>
<dbReference type="KEGG" id="cpis:HS961_17015"/>
<name>A0A7G5EK71_9BURK</name>
<dbReference type="RefSeq" id="WP_182324018.1">
    <property type="nucleotide sequence ID" value="NZ_CP058554.1"/>
</dbReference>
<dbReference type="AlphaFoldDB" id="A0A7G5EK71"/>
<dbReference type="EMBL" id="CP058554">
    <property type="protein sequence ID" value="QMV74396.1"/>
    <property type="molecule type" value="Genomic_DNA"/>
</dbReference>
<accession>A0A7G5EK71</accession>
<keyword evidence="2" id="KW-1185">Reference proteome</keyword>
<evidence type="ECO:0000313" key="2">
    <source>
        <dbReference type="Proteomes" id="UP000515240"/>
    </source>
</evidence>